<dbReference type="SUPFAM" id="SSF53300">
    <property type="entry name" value="vWA-like"/>
    <property type="match status" value="1"/>
</dbReference>
<evidence type="ECO:0000259" key="1">
    <source>
        <dbReference type="PROSITE" id="PS50234"/>
    </source>
</evidence>
<dbReference type="InterPro" id="IPR036465">
    <property type="entry name" value="vWFA_dom_sf"/>
</dbReference>
<dbReference type="Gene3D" id="3.40.50.410">
    <property type="entry name" value="von Willebrand factor, type A domain"/>
    <property type="match status" value="1"/>
</dbReference>
<comment type="caution">
    <text evidence="2">The sequence shown here is derived from an EMBL/GenBank/DDBJ whole genome shotgun (WGS) entry which is preliminary data.</text>
</comment>
<dbReference type="SMART" id="SM00327">
    <property type="entry name" value="VWA"/>
    <property type="match status" value="1"/>
</dbReference>
<name>A0A0M0JN17_9EUKA</name>
<dbReference type="EMBL" id="JWZX01002640">
    <property type="protein sequence ID" value="KOO27959.1"/>
    <property type="molecule type" value="Genomic_DNA"/>
</dbReference>
<feature type="domain" description="VWFA" evidence="1">
    <location>
        <begin position="99"/>
        <end position="281"/>
    </location>
</feature>
<dbReference type="PROSITE" id="PS50234">
    <property type="entry name" value="VWFA"/>
    <property type="match status" value="1"/>
</dbReference>
<gene>
    <name evidence="2" type="ORF">Ctob_003245</name>
</gene>
<accession>A0A0M0JN17</accession>
<dbReference type="PANTHER" id="PTHR10579">
    <property type="entry name" value="CALCIUM-ACTIVATED CHLORIDE CHANNEL REGULATOR"/>
    <property type="match status" value="1"/>
</dbReference>
<dbReference type="PANTHER" id="PTHR10579:SF43">
    <property type="entry name" value="ZINC FINGER (C3HC4-TYPE RING FINGER) FAMILY PROTEIN"/>
    <property type="match status" value="1"/>
</dbReference>
<dbReference type="OrthoDB" id="10267238at2759"/>
<dbReference type="AlphaFoldDB" id="A0A0M0JN17"/>
<dbReference type="Pfam" id="PF00092">
    <property type="entry name" value="VWA"/>
    <property type="match status" value="1"/>
</dbReference>
<evidence type="ECO:0000313" key="3">
    <source>
        <dbReference type="Proteomes" id="UP000037460"/>
    </source>
</evidence>
<protein>
    <submittedName>
        <fullName evidence="2">Ring zinc finger and vwf domain family protein</fullName>
    </submittedName>
</protein>
<evidence type="ECO:0000313" key="2">
    <source>
        <dbReference type="EMBL" id="KOO27959.1"/>
    </source>
</evidence>
<proteinExistence type="predicted"/>
<sequence length="523" mass="55091">MPFLPFFNAPMAPPPAPTPQSQLEEEFMQVDIIARPVDQSPATVEPPAPDPPTVMPPCTITSAIEKPAFAFGKDTTLLAMASLTAPAAPVAVAARPPLDLIAVVDRSGSMSGAKIELMRKTLTLLVTRAGLTSEDRFGCVSFDNTAIEEIAMQPMTAAGCQHAQEVIGRLAPGGSTNLSGGLLKGVDMLSQLPNGGGQGRTRAIMLFTDGLANHGIVETAPLVSALQGALGSAATSAACFTFGFGEEHNEDMLRAVAEATAAQYYFIQGVDDIPNSFADCLGGLVSIVAQNATLTLEPIDTPEAPYAIAKVLGQYRMCAAPSPAAHRLELGDLYAEDAKDVLFELRVPALAASMEADLSAPTPVVRATLRYFHVANARFEEATTTLALARPAATPPDQPCDLKLDAQRNRMLVAESMERAAMLGDAGQLAEGRAVLEHCARVVQGSPSANSALCGGLVLEVQQLHMQYDEERVYRSLGSKMSKMSAMSHQMQRSNHTSAPMYEAGASSKAAMKRAFASAPHSG</sequence>
<dbReference type="InterPro" id="IPR051266">
    <property type="entry name" value="CLCR"/>
</dbReference>
<organism evidence="2 3">
    <name type="scientific">Chrysochromulina tobinii</name>
    <dbReference type="NCBI Taxonomy" id="1460289"/>
    <lineage>
        <taxon>Eukaryota</taxon>
        <taxon>Haptista</taxon>
        <taxon>Haptophyta</taxon>
        <taxon>Prymnesiophyceae</taxon>
        <taxon>Prymnesiales</taxon>
        <taxon>Chrysochromulinaceae</taxon>
        <taxon>Chrysochromulina</taxon>
    </lineage>
</organism>
<dbReference type="Proteomes" id="UP000037460">
    <property type="component" value="Unassembled WGS sequence"/>
</dbReference>
<keyword evidence="3" id="KW-1185">Reference proteome</keyword>
<reference evidence="3" key="1">
    <citation type="journal article" date="2015" name="PLoS Genet.">
        <title>Genome Sequence and Transcriptome Analyses of Chrysochromulina tobin: Metabolic Tools for Enhanced Algal Fitness in the Prominent Order Prymnesiales (Haptophyceae).</title>
        <authorList>
            <person name="Hovde B.T."/>
            <person name="Deodato C.R."/>
            <person name="Hunsperger H.M."/>
            <person name="Ryken S.A."/>
            <person name="Yost W."/>
            <person name="Jha R.K."/>
            <person name="Patterson J."/>
            <person name="Monnat R.J. Jr."/>
            <person name="Barlow S.B."/>
            <person name="Starkenburg S.R."/>
            <person name="Cattolico R.A."/>
        </authorList>
    </citation>
    <scope>NUCLEOTIDE SEQUENCE</scope>
    <source>
        <strain evidence="3">CCMP291</strain>
    </source>
</reference>
<dbReference type="InterPro" id="IPR002035">
    <property type="entry name" value="VWF_A"/>
</dbReference>